<dbReference type="InterPro" id="IPR012337">
    <property type="entry name" value="RNaseH-like_sf"/>
</dbReference>
<dbReference type="PANTHER" id="PTHR42648">
    <property type="entry name" value="TRANSPOSASE, PUTATIVE-RELATED"/>
    <property type="match status" value="1"/>
</dbReference>
<feature type="coiled-coil region" evidence="11">
    <location>
        <begin position="1122"/>
        <end position="1149"/>
    </location>
</feature>
<feature type="region of interest" description="Disordered" evidence="12">
    <location>
        <begin position="1756"/>
        <end position="1806"/>
    </location>
</feature>
<dbReference type="SUPFAM" id="SSF53098">
    <property type="entry name" value="Ribonuclease H-like"/>
    <property type="match status" value="2"/>
</dbReference>
<dbReference type="InterPro" id="IPR036397">
    <property type="entry name" value="RNaseH_sf"/>
</dbReference>
<dbReference type="PROSITE" id="PS50994">
    <property type="entry name" value="INTEGRASE"/>
    <property type="match status" value="2"/>
</dbReference>
<keyword evidence="8" id="KW-0808">Transferase</keyword>
<keyword evidence="9" id="KW-0233">DNA recombination</keyword>
<evidence type="ECO:0000256" key="2">
    <source>
        <dbReference type="ARBA" id="ARBA00022723"/>
    </source>
</evidence>
<feature type="compositionally biased region" description="Low complexity" evidence="12">
    <location>
        <begin position="1173"/>
        <end position="1186"/>
    </location>
</feature>
<name>A0A6L2NH15_TANCI</name>
<dbReference type="Pfam" id="PF13976">
    <property type="entry name" value="gag_pre-integrs"/>
    <property type="match status" value="1"/>
</dbReference>
<keyword evidence="1" id="KW-0540">Nuclease</keyword>
<dbReference type="InterPro" id="IPR013103">
    <property type="entry name" value="RVT_2"/>
</dbReference>
<keyword evidence="2" id="KW-0479">Metal-binding</keyword>
<keyword evidence="4" id="KW-0378">Hydrolase</keyword>
<dbReference type="Pfam" id="PF25597">
    <property type="entry name" value="SH3_retrovirus"/>
    <property type="match status" value="1"/>
</dbReference>
<feature type="coiled-coil region" evidence="11">
    <location>
        <begin position="1677"/>
        <end position="1704"/>
    </location>
</feature>
<dbReference type="GO" id="GO:0016787">
    <property type="term" value="F:hydrolase activity"/>
    <property type="evidence" value="ECO:0007669"/>
    <property type="project" value="UniProtKB-KW"/>
</dbReference>
<dbReference type="Pfam" id="PF07727">
    <property type="entry name" value="RVT_2"/>
    <property type="match status" value="1"/>
</dbReference>
<dbReference type="InterPro" id="IPR001584">
    <property type="entry name" value="Integrase_cat-core"/>
</dbReference>
<accession>A0A6L2NH15</accession>
<feature type="compositionally biased region" description="Polar residues" evidence="12">
    <location>
        <begin position="301"/>
        <end position="311"/>
    </location>
</feature>
<comment type="caution">
    <text evidence="14">The sequence shown here is derived from an EMBL/GenBank/DDBJ whole genome shotgun (WGS) entry which is preliminary data.</text>
</comment>
<evidence type="ECO:0000313" key="14">
    <source>
        <dbReference type="EMBL" id="GEU85310.1"/>
    </source>
</evidence>
<evidence type="ECO:0000259" key="13">
    <source>
        <dbReference type="PROSITE" id="PS50994"/>
    </source>
</evidence>
<dbReference type="InterPro" id="IPR039537">
    <property type="entry name" value="Retrotran_Ty1/copia-like"/>
</dbReference>
<keyword evidence="10" id="KW-0511">Multifunctional enzyme</keyword>
<evidence type="ECO:0000256" key="10">
    <source>
        <dbReference type="ARBA" id="ARBA00023268"/>
    </source>
</evidence>
<feature type="domain" description="Integrase catalytic" evidence="13">
    <location>
        <begin position="532"/>
        <end position="629"/>
    </location>
</feature>
<evidence type="ECO:0000256" key="9">
    <source>
        <dbReference type="ARBA" id="ARBA00023172"/>
    </source>
</evidence>
<dbReference type="GO" id="GO:0003676">
    <property type="term" value="F:nucleic acid binding"/>
    <property type="evidence" value="ECO:0007669"/>
    <property type="project" value="InterPro"/>
</dbReference>
<evidence type="ECO:0000256" key="7">
    <source>
        <dbReference type="ARBA" id="ARBA00022918"/>
    </source>
</evidence>
<evidence type="ECO:0000256" key="3">
    <source>
        <dbReference type="ARBA" id="ARBA00022759"/>
    </source>
</evidence>
<evidence type="ECO:0000256" key="4">
    <source>
        <dbReference type="ARBA" id="ARBA00022801"/>
    </source>
</evidence>
<dbReference type="Gene3D" id="3.30.420.10">
    <property type="entry name" value="Ribonuclease H-like superfamily/Ribonuclease H"/>
    <property type="match status" value="2"/>
</dbReference>
<evidence type="ECO:0000256" key="11">
    <source>
        <dbReference type="SAM" id="Coils"/>
    </source>
</evidence>
<dbReference type="GO" id="GO:0004519">
    <property type="term" value="F:endonuclease activity"/>
    <property type="evidence" value="ECO:0007669"/>
    <property type="project" value="UniProtKB-KW"/>
</dbReference>
<keyword evidence="8" id="KW-0548">Nucleotidyltransferase</keyword>
<feature type="domain" description="Integrase catalytic" evidence="13">
    <location>
        <begin position="2005"/>
        <end position="2176"/>
    </location>
</feature>
<dbReference type="InterPro" id="IPR025724">
    <property type="entry name" value="GAG-pre-integrase_dom"/>
</dbReference>
<dbReference type="Pfam" id="PF00665">
    <property type="entry name" value="rve"/>
    <property type="match status" value="1"/>
</dbReference>
<feature type="region of interest" description="Disordered" evidence="12">
    <location>
        <begin position="301"/>
        <end position="321"/>
    </location>
</feature>
<feature type="compositionally biased region" description="Polar residues" evidence="12">
    <location>
        <begin position="1225"/>
        <end position="1236"/>
    </location>
</feature>
<organism evidence="14">
    <name type="scientific">Tanacetum cinerariifolium</name>
    <name type="common">Dalmatian daisy</name>
    <name type="synonym">Chrysanthemum cinerariifolium</name>
    <dbReference type="NCBI Taxonomy" id="118510"/>
    <lineage>
        <taxon>Eukaryota</taxon>
        <taxon>Viridiplantae</taxon>
        <taxon>Streptophyta</taxon>
        <taxon>Embryophyta</taxon>
        <taxon>Tracheophyta</taxon>
        <taxon>Spermatophyta</taxon>
        <taxon>Magnoliopsida</taxon>
        <taxon>eudicotyledons</taxon>
        <taxon>Gunneridae</taxon>
        <taxon>Pentapetalae</taxon>
        <taxon>asterids</taxon>
        <taxon>campanulids</taxon>
        <taxon>Asterales</taxon>
        <taxon>Asteraceae</taxon>
        <taxon>Asteroideae</taxon>
        <taxon>Anthemideae</taxon>
        <taxon>Anthemidinae</taxon>
        <taxon>Tanacetum</taxon>
    </lineage>
</organism>
<evidence type="ECO:0000256" key="1">
    <source>
        <dbReference type="ARBA" id="ARBA00022722"/>
    </source>
</evidence>
<feature type="region of interest" description="Disordered" evidence="12">
    <location>
        <begin position="2188"/>
        <end position="2208"/>
    </location>
</feature>
<dbReference type="EMBL" id="BKCJ010009081">
    <property type="protein sequence ID" value="GEU85310.1"/>
    <property type="molecule type" value="Genomic_DNA"/>
</dbReference>
<feature type="compositionally biased region" description="Polar residues" evidence="12">
    <location>
        <begin position="1760"/>
        <end position="1781"/>
    </location>
</feature>
<gene>
    <name evidence="14" type="ORF">Tci_057288</name>
</gene>
<dbReference type="InterPro" id="IPR057670">
    <property type="entry name" value="SH3_retrovirus"/>
</dbReference>
<keyword evidence="11" id="KW-0175">Coiled coil</keyword>
<dbReference type="GO" id="GO:0003964">
    <property type="term" value="F:RNA-directed DNA polymerase activity"/>
    <property type="evidence" value="ECO:0007669"/>
    <property type="project" value="UniProtKB-KW"/>
</dbReference>
<evidence type="ECO:0000256" key="5">
    <source>
        <dbReference type="ARBA" id="ARBA00022842"/>
    </source>
</evidence>
<feature type="compositionally biased region" description="Polar residues" evidence="12">
    <location>
        <begin position="2188"/>
        <end position="2206"/>
    </location>
</feature>
<dbReference type="GO" id="GO:0015074">
    <property type="term" value="P:DNA integration"/>
    <property type="evidence" value="ECO:0007669"/>
    <property type="project" value="UniProtKB-KW"/>
</dbReference>
<evidence type="ECO:0000256" key="8">
    <source>
        <dbReference type="ARBA" id="ARBA00022932"/>
    </source>
</evidence>
<protein>
    <recommendedName>
        <fullName evidence="13">Integrase catalytic domain-containing protein</fullName>
    </recommendedName>
</protein>
<evidence type="ECO:0000256" key="12">
    <source>
        <dbReference type="SAM" id="MobiDB-lite"/>
    </source>
</evidence>
<dbReference type="GO" id="GO:0003887">
    <property type="term" value="F:DNA-directed DNA polymerase activity"/>
    <property type="evidence" value="ECO:0007669"/>
    <property type="project" value="UniProtKB-KW"/>
</dbReference>
<feature type="region of interest" description="Disordered" evidence="12">
    <location>
        <begin position="2481"/>
        <end position="2504"/>
    </location>
</feature>
<proteinExistence type="predicted"/>
<dbReference type="Pfam" id="PF14223">
    <property type="entry name" value="Retrotran_gag_2"/>
    <property type="match status" value="1"/>
</dbReference>
<keyword evidence="3" id="KW-0255">Endonuclease</keyword>
<evidence type="ECO:0000256" key="6">
    <source>
        <dbReference type="ARBA" id="ARBA00022908"/>
    </source>
</evidence>
<keyword evidence="8" id="KW-0239">DNA-directed DNA polymerase</keyword>
<keyword evidence="7" id="KW-0695">RNA-directed DNA polymerase</keyword>
<dbReference type="GO" id="GO:0006310">
    <property type="term" value="P:DNA recombination"/>
    <property type="evidence" value="ECO:0007669"/>
    <property type="project" value="UniProtKB-KW"/>
</dbReference>
<keyword evidence="5" id="KW-0460">Magnesium</keyword>
<keyword evidence="6" id="KW-0229">DNA integration</keyword>
<reference evidence="14" key="1">
    <citation type="journal article" date="2019" name="Sci. Rep.">
        <title>Draft genome of Tanacetum cinerariifolium, the natural source of mosquito coil.</title>
        <authorList>
            <person name="Yamashiro T."/>
            <person name="Shiraishi A."/>
            <person name="Satake H."/>
            <person name="Nakayama K."/>
        </authorList>
    </citation>
    <scope>NUCLEOTIDE SEQUENCE</scope>
</reference>
<feature type="region of interest" description="Disordered" evidence="12">
    <location>
        <begin position="1162"/>
        <end position="1274"/>
    </location>
</feature>
<dbReference type="GO" id="GO:0046872">
    <property type="term" value="F:metal ion binding"/>
    <property type="evidence" value="ECO:0007669"/>
    <property type="project" value="UniProtKB-KW"/>
</dbReference>
<dbReference type="PANTHER" id="PTHR42648:SF11">
    <property type="entry name" value="TRANSPOSON TY4-P GAG-POL POLYPROTEIN"/>
    <property type="match status" value="1"/>
</dbReference>
<sequence length="2504" mass="285038">MWIELCLAYEGPSDTKDTKIAALRLKFHAFKALEGEKVNGTYTRPKCLLNDLENNRVIISQSEVNATFVNSLLRKWLSMNQTQRANNSIKNDSLAVLYGKYHYEKGLVDDIYTSETQRFTIQTSSSKALISNNYFQDSDLDVEEDNRTNNEFMADLNAEYHERALLTNQKSSTKEDEGTTKFKAFMEIVDDEPSVGKGDARSGQWIDITIKKSELCNLKNIVSINCSLQNKVIRVNLEKKSLKDEISHIKKVIEKWTCSKVTLDQLLSEQILGNIIKALRGKGRRKENNLKEVLFTKPDVSTSESTPMITSESEDDSDNQVPLPPLFKLTGAEPSEPKHLAVQISRPDKNALPSTEKLLLTLMEEVKGIKNQILIPLDSSSLVSQASSSKTPKQKVWYRPCKHYGMKNRLSDDCYSKPKCFTFGSCSHTTKEHTKQTTVKKPLKNLKGQSTSKPTPPRINRMSKTFRECKYCGSKKHHPDDCEFYPGCEICGSIAHEIPDCPKNLRNEKSDAADCIMSFIRQMENLNDTKVKQLRSDNGTKFRNHTLEAFCDEKGISQNFSSPCTPEQNGVAERRKRTLIEATRTMLNSASLLKQFWEKAVNVACYTQNRSINVKRHRKTAYEVFRGRAPYISYFYVFGCHVHIHNHKDHLGKINEKEDNGFFIGYYSVAKAFRVFNIRRQEMKETIHVNFSEDDEAISQTSTEGDAINFNEVNSFSDDEFNEPRTSDTLYDRDEPIDDQPLLQVNTPLADSVSGLPIPQDRCSREKHIELVNVIGEPLAEIEPKKLIEASKEKGWVLAMTEELNQFERNKVWNLIPKTYGKTVIRLNWVFENKMDKEVVVTKNKARLVAKGEFPNHVCKLNKALYGLKQAPRAWSTSVKLSKQFAKLMTTKYEMSMMGELTYFLDSQMHNNIMAADSRDRPLMLALGRYPQWRSRFLRYVDTRPNGEALRKYILSGPYKPTIVLVHAVEATDNSPAVAEHTTVETPANMSPENKAHFLAEKEAIHLILTGIGDDIYLTVDDCQTAQEMWEAIERLQQGESLNIQDVKTNLFWEFGKFTSRDRESMESYYTRFYKLMNEMIRNNWIVTTMQVNVQFLQQLQPEWSRFVTIVKQQHKLDEVSYHKLFDILKHYQNEVNKLRAEKLARNANPLALVATAQASQDQYYQTSRSHRSSAPSPKPSISSKSHTSTCHKGKEIAKPITPPSETASEEDSDPEQAQMDKDITSSNSKNKNVDTSPRYKNDDHSGQFGPQRTVNVAGPREKGRKKPKRVRDSAYHKEKMLLCKQAEQGVPLQAEHYDWLADTDEEVDEQELEAHYSYMAKIQEVPTAESGTDSEPVEQVQNNVGYNVFANVLQHSEQSESVSNTCLVETDDSNVIPDSPDMCEDDIQNDQNDVESDDERVALANLIANLKLDVDENKKIQKQLKKANTTLAQELTEYKTILAEASKSLGESISVRDSCLVALQTKHTEFEKYKAFNDHTIDYDKLERKLNEALGQLAHKDTVIKEGLKTKAYDFSVVKEKHDELMKKSLLTKSHCEGLVKQKMKVITDLKLREEHDIEKMLSMEKELKFLNEVVYKKSQSIQTIHMMAPKVSTYNGRPTFANLRYLKQAQSKIPCLYAYPYDQNSHANRLILNGEETLALERENMEIPIQTCLMPLSIKTKGDSLKFGYELKQEMHADLKYVESLEKEIDELESEKAEFSDIIYFQKTRSVPKANVSEGLSKPVTAQTLPHTAKKVVSNTNVLKPGMYRIDNRIAHTKTPQLPQTVRNTNPRVSTSTGVNHKPTVSRPQLKSKQSRDKVLPNNSQVKLKKTQVEIHPRIPSVSNKMKPVTACEDSLNSKILNDNAVCATCNKCLVDSNHFACVTKMLNDMHARTKKPNVVPISTRKPKSQANKSVATPNKKKFASILGYRDLVQGNVTINRVYYVEGLNHNLFSVGQFCDANLEATPTQAWLWHQRLSHLNFDYINLLSKKDIVIGLSKLKYVKDQLCSSCELSKAKRSSFKSKAVPSSKGRLNLLHIDLCGPMRVASINGKKYILVIVDDYSRYTWTLFLRSKDETPEVLKEFLTMIQRNLQAPLITVRTDRGTEFLNKTLNAFFKEEGIHHQTLTARTPEQNGVVERRNRTLVEVARTMLLASQLPLFFWAELNPSTFALMKSKKCRRLDADVPSQQELDMLFGPLYDEFFNAGSNPSTNIQSTSAPSTHTNMHAEENNNDQAEEGDHVQDDEFTNPFCTPVQEVAETSSHNIEQVHGNPSSSVQTRRQLATDPEMCIYALTEELHQFDRLQVWELVEKPFGNSIIKLKWLWKNKKVEDQTVIRNKARLVAKGYAQEEGIDFEESFAPVARLEAVRIFIAYAAHKSFPIYQMDVKTAFLNGPPKEEVYVAQPDGFEISSMGKMKFFLGLQIHQSSHGIFINQAKYTLEILHKHGMDKDADHGGCIDTRKSTSGGIQFLDADVPSQQELDMLFGPLYVEFFNSGSNPSTNIQSTSASSTHTNVNAEDNNND</sequence>